<reference evidence="1" key="1">
    <citation type="journal article" date="2023" name="Microbiol Resour">
        <title>Genome Sequences of Rhodoplanes serenus and Two Thermotolerant Strains, Rhodoplanes tepidamans and 'Rhodoplanes cryptolactis,' Further Refine the Genus.</title>
        <authorList>
            <person name="Rayyan A.A."/>
            <person name="Kyndt J.A."/>
        </authorList>
    </citation>
    <scope>NUCLEOTIDE SEQUENCE</scope>
    <source>
        <strain evidence="1">DSM 9987</strain>
    </source>
</reference>
<organism evidence="1 2">
    <name type="scientific">Rhodoplanes tepidamans</name>
    <name type="common">Rhodoplanes cryptolactis</name>
    <dbReference type="NCBI Taxonomy" id="200616"/>
    <lineage>
        <taxon>Bacteria</taxon>
        <taxon>Pseudomonadati</taxon>
        <taxon>Pseudomonadota</taxon>
        <taxon>Alphaproteobacteria</taxon>
        <taxon>Hyphomicrobiales</taxon>
        <taxon>Nitrobacteraceae</taxon>
        <taxon>Rhodoplanes</taxon>
    </lineage>
</organism>
<name>A0ABT5JIJ7_RHOTP</name>
<keyword evidence="2" id="KW-1185">Reference proteome</keyword>
<evidence type="ECO:0000313" key="2">
    <source>
        <dbReference type="Proteomes" id="UP001165652"/>
    </source>
</evidence>
<proteinExistence type="predicted"/>
<reference evidence="1" key="2">
    <citation type="submission" date="2023-02" db="EMBL/GenBank/DDBJ databases">
        <authorList>
            <person name="Rayyan A."/>
            <person name="Meyer T."/>
            <person name="Kyndt J.A."/>
        </authorList>
    </citation>
    <scope>NUCLEOTIDE SEQUENCE</scope>
    <source>
        <strain evidence="1">DSM 9987</strain>
    </source>
</reference>
<dbReference type="RefSeq" id="WP_272780344.1">
    <property type="nucleotide sequence ID" value="NZ_JAQQLI010000076.1"/>
</dbReference>
<evidence type="ECO:0000313" key="1">
    <source>
        <dbReference type="EMBL" id="MDC7789520.1"/>
    </source>
</evidence>
<gene>
    <name evidence="1" type="ORF">PQJ73_27890</name>
</gene>
<protein>
    <submittedName>
        <fullName evidence="1">Uncharacterized protein</fullName>
    </submittedName>
</protein>
<sequence length="162" mass="17538">MTAQVLPAQVLPGGAAARATASTDRARTVLRLRISDHAIDHRFYGVIAAEWPDLDRAAGAPERIVWEDRRCHRERGLPKLAVVDIARHPEDGAAPTLAQMRQRGQRLPADEIVERKVVEPLAPPAVLTIDAETRVSGLRIRLTLYAAACRIGAGSAAAPVLH</sequence>
<dbReference type="EMBL" id="JAQQLI010000076">
    <property type="protein sequence ID" value="MDC7789520.1"/>
    <property type="molecule type" value="Genomic_DNA"/>
</dbReference>
<comment type="caution">
    <text evidence="1">The sequence shown here is derived from an EMBL/GenBank/DDBJ whole genome shotgun (WGS) entry which is preliminary data.</text>
</comment>
<dbReference type="Proteomes" id="UP001165652">
    <property type="component" value="Unassembled WGS sequence"/>
</dbReference>
<accession>A0ABT5JIJ7</accession>